<name>A0A0W4ZNV5_PNEJ7</name>
<proteinExistence type="predicted"/>
<feature type="region of interest" description="Disordered" evidence="1">
    <location>
        <begin position="48"/>
        <end position="85"/>
    </location>
</feature>
<reference evidence="3" key="1">
    <citation type="journal article" date="2016" name="Nat. Commun.">
        <title>Genome analysis of three Pneumocystis species reveals adaptation mechanisms to life exclusively in mammalian hosts.</title>
        <authorList>
            <person name="Ma L."/>
            <person name="Chen Z."/>
            <person name="Huang D.W."/>
            <person name="Kutty G."/>
            <person name="Ishihara M."/>
            <person name="Wang H."/>
            <person name="Abouelleil A."/>
            <person name="Bishop L."/>
            <person name="Davey E."/>
            <person name="Deng R."/>
            <person name="Deng X."/>
            <person name="Fan L."/>
            <person name="Fantoni G."/>
            <person name="Fitzgerald M."/>
            <person name="Gogineni E."/>
            <person name="Goldberg J.M."/>
            <person name="Handley G."/>
            <person name="Hu X."/>
            <person name="Huber C."/>
            <person name="Jiao X."/>
            <person name="Jones K."/>
            <person name="Levin J.Z."/>
            <person name="Liu Y."/>
            <person name="Macdonald P."/>
            <person name="Melnikov A."/>
            <person name="Raley C."/>
            <person name="Sassi M."/>
            <person name="Sherman B.T."/>
            <person name="Song X."/>
            <person name="Sykes S."/>
            <person name="Tran B."/>
            <person name="Walsh L."/>
            <person name="Xia Y."/>
            <person name="Yang J."/>
            <person name="Young S."/>
            <person name="Zeng Q."/>
            <person name="Zheng X."/>
            <person name="Stephens R."/>
            <person name="Nusbaum C."/>
            <person name="Birren B.W."/>
            <person name="Azadi P."/>
            <person name="Lempicki R.A."/>
            <person name="Cuomo C.A."/>
            <person name="Kovacs J.A."/>
        </authorList>
    </citation>
    <scope>NUCLEOTIDE SEQUENCE [LARGE SCALE GENOMIC DNA]</scope>
    <source>
        <strain evidence="3">RU7</strain>
    </source>
</reference>
<feature type="compositionally biased region" description="Basic and acidic residues" evidence="1">
    <location>
        <begin position="62"/>
        <end position="72"/>
    </location>
</feature>
<dbReference type="Proteomes" id="UP000053447">
    <property type="component" value="Unassembled WGS sequence"/>
</dbReference>
<dbReference type="GeneID" id="28940509"/>
<gene>
    <name evidence="2" type="ORF">T551_01991</name>
</gene>
<protein>
    <submittedName>
        <fullName evidence="2">Uncharacterized protein</fullName>
    </submittedName>
</protein>
<comment type="caution">
    <text evidence="2">The sequence shown here is derived from an EMBL/GenBank/DDBJ whole genome shotgun (WGS) entry which is preliminary data.</text>
</comment>
<accession>A0A0W4ZNV5</accession>
<dbReference type="AlphaFoldDB" id="A0A0W4ZNV5"/>
<sequence>MLPSKALKGFLYSFFDALVLFVFFQIPPGKSLEASRRTAVCAFSSASKSRPMQKMSSSLRESAIRASEHRFDDEESTTGNRKTGK</sequence>
<evidence type="ECO:0000256" key="1">
    <source>
        <dbReference type="SAM" id="MobiDB-lite"/>
    </source>
</evidence>
<evidence type="ECO:0000313" key="3">
    <source>
        <dbReference type="Proteomes" id="UP000053447"/>
    </source>
</evidence>
<dbReference type="VEuPathDB" id="FungiDB:T551_01991"/>
<evidence type="ECO:0000313" key="2">
    <source>
        <dbReference type="EMBL" id="KTW30047.1"/>
    </source>
</evidence>
<feature type="compositionally biased region" description="Polar residues" evidence="1">
    <location>
        <begin position="48"/>
        <end position="60"/>
    </location>
</feature>
<keyword evidence="3" id="KW-1185">Reference proteome</keyword>
<organism evidence="2 3">
    <name type="scientific">Pneumocystis jirovecii (strain RU7)</name>
    <name type="common">Human pneumocystis pneumonia agent</name>
    <dbReference type="NCBI Taxonomy" id="1408657"/>
    <lineage>
        <taxon>Eukaryota</taxon>
        <taxon>Fungi</taxon>
        <taxon>Dikarya</taxon>
        <taxon>Ascomycota</taxon>
        <taxon>Taphrinomycotina</taxon>
        <taxon>Pneumocystomycetes</taxon>
        <taxon>Pneumocystaceae</taxon>
        <taxon>Pneumocystis</taxon>
    </lineage>
</organism>
<dbReference type="EMBL" id="LFWA01000008">
    <property type="protein sequence ID" value="KTW30047.1"/>
    <property type="molecule type" value="Genomic_DNA"/>
</dbReference>
<dbReference type="RefSeq" id="XP_018229608.1">
    <property type="nucleotide sequence ID" value="XM_018374254.1"/>
</dbReference>